<dbReference type="Pfam" id="PF00022">
    <property type="entry name" value="Actin"/>
    <property type="match status" value="1"/>
</dbReference>
<dbReference type="AlphaFoldDB" id="F0VH49"/>
<dbReference type="InterPro" id="IPR043129">
    <property type="entry name" value="ATPase_NBD"/>
</dbReference>
<accession>F0VH49</accession>
<dbReference type="VEuPathDB" id="ToxoDB:NCLIV_028320"/>
<reference evidence="4" key="2">
    <citation type="submission" date="2011-03" db="EMBL/GenBank/DDBJ databases">
        <title>Comparative genomics and transcriptomics of Neospora caninum and Toxoplasma gondii.</title>
        <authorList>
            <person name="Reid A.J."/>
            <person name="Sohal A."/>
            <person name="Harris D."/>
            <person name="Quail M."/>
            <person name="Sanders M."/>
            <person name="Berriman M."/>
            <person name="Wastling J.M."/>
            <person name="Pain A."/>
        </authorList>
    </citation>
    <scope>NUCLEOTIDE SEQUENCE</scope>
    <source>
        <strain evidence="4">Liverpool</strain>
    </source>
</reference>
<reference evidence="4" key="1">
    <citation type="submission" date="2011-02" db="EMBL/GenBank/DDBJ databases">
        <authorList>
            <person name="Aslett M."/>
        </authorList>
    </citation>
    <scope>NUCLEOTIDE SEQUENCE</scope>
    <source>
        <strain evidence="4">Liverpool</strain>
    </source>
</reference>
<dbReference type="GeneID" id="13443152"/>
<evidence type="ECO:0000256" key="3">
    <source>
        <dbReference type="RuleBase" id="RU000487"/>
    </source>
</evidence>
<comment type="catalytic activity">
    <reaction evidence="2">
        <text>ATP + H2O = ADP + phosphate + H(+)</text>
        <dbReference type="Rhea" id="RHEA:13065"/>
        <dbReference type="ChEBI" id="CHEBI:15377"/>
        <dbReference type="ChEBI" id="CHEBI:15378"/>
        <dbReference type="ChEBI" id="CHEBI:30616"/>
        <dbReference type="ChEBI" id="CHEBI:43474"/>
        <dbReference type="ChEBI" id="CHEBI:456216"/>
    </reaction>
</comment>
<dbReference type="InterPro" id="IPR004001">
    <property type="entry name" value="Actin_CS"/>
</dbReference>
<reference evidence="6" key="3">
    <citation type="journal article" date="2012" name="PLoS Pathog.">
        <title>Comparative genomics of the apicomplexan parasites Toxoplasma gondii and Neospora caninum: Coccidia differing in host range and transmission strategy.</title>
        <authorList>
            <person name="Reid A.J."/>
            <person name="Vermont S.J."/>
            <person name="Cotton J.A."/>
            <person name="Harris D."/>
            <person name="Hill-Cawthorne G.A."/>
            <person name="Konen-Waisman S."/>
            <person name="Latham S.M."/>
            <person name="Mourier T."/>
            <person name="Norton R."/>
            <person name="Quail M.A."/>
            <person name="Sanders M."/>
            <person name="Shanmugam D."/>
            <person name="Sohal A."/>
            <person name="Wasmuth J.D."/>
            <person name="Brunk B."/>
            <person name="Grigg M.E."/>
            <person name="Howard J.C."/>
            <person name="Parkinson J."/>
            <person name="Roos D.S."/>
            <person name="Trees A.J."/>
            <person name="Berriman M."/>
            <person name="Pain A."/>
            <person name="Wastling J.M."/>
        </authorList>
    </citation>
    <scope>NUCLEOTIDE SEQUENCE [LARGE SCALE GENOMIC DNA]</scope>
    <source>
        <strain evidence="6">Liverpool</strain>
    </source>
</reference>
<dbReference type="Gene3D" id="3.30.420.40">
    <property type="match status" value="5"/>
</dbReference>
<name>F0VH49_NEOCL</name>
<protein>
    <submittedName>
        <fullName evidence="5">Actin-like family protein ARP4a, putative</fullName>
    </submittedName>
    <submittedName>
        <fullName evidence="4">Putative actin-like family protein ARP4a</fullName>
    </submittedName>
</protein>
<comment type="similarity">
    <text evidence="3">Belongs to the actin family.</text>
</comment>
<dbReference type="eggNOG" id="KOG0679">
    <property type="taxonomic scope" value="Eukaryota"/>
</dbReference>
<dbReference type="Gene3D" id="3.90.640.10">
    <property type="entry name" value="Actin, Chain A, domain 4"/>
    <property type="match status" value="2"/>
</dbReference>
<dbReference type="PROSITE" id="PS00432">
    <property type="entry name" value="ACTINS_2"/>
    <property type="match status" value="1"/>
</dbReference>
<gene>
    <name evidence="5" type="ORF">BN1204_028320</name>
    <name evidence="4" type="ORF">NCLIV_028320</name>
</gene>
<dbReference type="GO" id="GO:0016787">
    <property type="term" value="F:hydrolase activity"/>
    <property type="evidence" value="ECO:0007669"/>
    <property type="project" value="UniProtKB-KW"/>
</dbReference>
<organism evidence="4 6">
    <name type="scientific">Neospora caninum (strain Liverpool)</name>
    <dbReference type="NCBI Taxonomy" id="572307"/>
    <lineage>
        <taxon>Eukaryota</taxon>
        <taxon>Sar</taxon>
        <taxon>Alveolata</taxon>
        <taxon>Apicomplexa</taxon>
        <taxon>Conoidasida</taxon>
        <taxon>Coccidia</taxon>
        <taxon>Eucoccidiorida</taxon>
        <taxon>Eimeriorina</taxon>
        <taxon>Sarcocystidae</taxon>
        <taxon>Neospora</taxon>
    </lineage>
</organism>
<keyword evidence="6" id="KW-1185">Reference proteome</keyword>
<evidence type="ECO:0000256" key="2">
    <source>
        <dbReference type="ARBA" id="ARBA00049360"/>
    </source>
</evidence>
<dbReference type="SMART" id="SM00268">
    <property type="entry name" value="ACTIN"/>
    <property type="match status" value="1"/>
</dbReference>
<dbReference type="SUPFAM" id="SSF53067">
    <property type="entry name" value="Actin-like ATPase domain"/>
    <property type="match status" value="2"/>
</dbReference>
<proteinExistence type="inferred from homology"/>
<sequence>MDVPIPAFVVDVGSLTTRVGYAGDDSPWQMLPSYVGVPTDGSSASSPGDGFRFPLSFSEKRTDLAVSPCLYPSFSSLLPTYSLHEDVFEHIVRSAISRCLPPHASSPDSNVGEDSLADCPVLLSEPNLHCRALREKMAAIAFEKLDVPALYIAPRALLACFAVGRSGGLVVDLGAASLSIAPVVDGFCLHREAGEWPIAGDFLDQLLSCVLTRHNLPVLPLFATHKKLPAAPALSRLAGSSASANGSSAASFAARRRAVLDWSGVDPSFLRLSQAAALRSMRESFCQVFLGEGGGFGGDGSSESLPNGVHGASLGEKTQKCPMRPLQLPGKEAAKTGQTPGRDSRAFLPSRWLTMLAPSGAAGRDLPGTAALLGATQHALELPDGTRLRGDELANTIPEVLFHPQAILHPLENEPWMQPAVKSFRGLTEEIHEVASRVDAEARKEIFNGIVLAGGGAATPGLYERLSRELARESSITMGMKWRLLALPTLFERRVSTWVGGSVLASMAAFQSLWCSREEYDEHGPSIVERKCY</sequence>
<keyword evidence="1" id="KW-0378">Hydrolase</keyword>
<evidence type="ECO:0000256" key="1">
    <source>
        <dbReference type="ARBA" id="ARBA00022801"/>
    </source>
</evidence>
<dbReference type="InParanoid" id="F0VH49"/>
<dbReference type="InterPro" id="IPR004000">
    <property type="entry name" value="Actin"/>
</dbReference>
<dbReference type="OMA" id="IAYRRCH"/>
<dbReference type="EMBL" id="LN714482">
    <property type="protein sequence ID" value="CEL67027.1"/>
    <property type="molecule type" value="Genomic_DNA"/>
</dbReference>
<dbReference type="PANTHER" id="PTHR11937">
    <property type="entry name" value="ACTIN"/>
    <property type="match status" value="1"/>
</dbReference>
<evidence type="ECO:0000313" key="5">
    <source>
        <dbReference type="EMBL" id="CEL67027.1"/>
    </source>
</evidence>
<dbReference type="RefSeq" id="XP_003883075.1">
    <property type="nucleotide sequence ID" value="XM_003883026.1"/>
</dbReference>
<evidence type="ECO:0000313" key="4">
    <source>
        <dbReference type="EMBL" id="CBZ53043.1"/>
    </source>
</evidence>
<dbReference type="OrthoDB" id="5132116at2759"/>
<dbReference type="Proteomes" id="UP000007494">
    <property type="component" value="Chromosome VIIb"/>
</dbReference>
<evidence type="ECO:0000313" key="6">
    <source>
        <dbReference type="Proteomes" id="UP000007494"/>
    </source>
</evidence>
<dbReference type="EMBL" id="FR823389">
    <property type="protein sequence ID" value="CBZ53043.1"/>
    <property type="molecule type" value="Genomic_DNA"/>
</dbReference>
<reference evidence="5" key="4">
    <citation type="journal article" date="2015" name="PLoS ONE">
        <title>Comprehensive Evaluation of Toxoplasma gondii VEG and Neospora caninum LIV Genomes with Tachyzoite Stage Transcriptome and Proteome Defines Novel Transcript Features.</title>
        <authorList>
            <person name="Ramaprasad A."/>
            <person name="Mourier T."/>
            <person name="Naeem R."/>
            <person name="Malas T.B."/>
            <person name="Moussa E."/>
            <person name="Panigrahi A."/>
            <person name="Vermont S.J."/>
            <person name="Otto T.D."/>
            <person name="Wastling J."/>
            <person name="Pain A."/>
        </authorList>
    </citation>
    <scope>NUCLEOTIDE SEQUENCE</scope>
    <source>
        <strain evidence="5">Liverpool</strain>
    </source>
</reference>